<dbReference type="Proteomes" id="UP000005237">
    <property type="component" value="Unassembled WGS sequence"/>
</dbReference>
<dbReference type="AlphaFoldDB" id="A0A8R1DVE0"/>
<keyword evidence="2" id="KW-0732">Signal</keyword>
<name>A0A8R1DVE0_CAEJA</name>
<keyword evidence="4" id="KW-1185">Reference proteome</keyword>
<protein>
    <submittedName>
        <fullName evidence="3">Uncharacterized protein</fullName>
    </submittedName>
</protein>
<accession>A0A8R1DVE0</accession>
<reference evidence="4" key="1">
    <citation type="submission" date="2010-08" db="EMBL/GenBank/DDBJ databases">
        <authorList>
            <consortium name="Caenorhabditis japonica Sequencing Consortium"/>
            <person name="Wilson R.K."/>
        </authorList>
    </citation>
    <scope>NUCLEOTIDE SEQUENCE [LARGE SCALE GENOMIC DNA]</scope>
    <source>
        <strain evidence="4">DF5081</strain>
    </source>
</reference>
<evidence type="ECO:0000256" key="1">
    <source>
        <dbReference type="SAM" id="MobiDB-lite"/>
    </source>
</evidence>
<feature type="signal peptide" evidence="2">
    <location>
        <begin position="1"/>
        <end position="24"/>
    </location>
</feature>
<evidence type="ECO:0000256" key="2">
    <source>
        <dbReference type="SAM" id="SignalP"/>
    </source>
</evidence>
<feature type="chain" id="PRO_5035852547" evidence="2">
    <location>
        <begin position="25"/>
        <end position="95"/>
    </location>
</feature>
<evidence type="ECO:0000313" key="4">
    <source>
        <dbReference type="Proteomes" id="UP000005237"/>
    </source>
</evidence>
<feature type="compositionally biased region" description="Acidic residues" evidence="1">
    <location>
        <begin position="68"/>
        <end position="88"/>
    </location>
</feature>
<dbReference type="EnsemblMetazoa" id="CJA13343a.1">
    <property type="protein sequence ID" value="CJA13343a.1"/>
    <property type="gene ID" value="WBGene00132547"/>
</dbReference>
<sequence length="95" mass="10189">MPSSSIVTQSLLAVALLSVAMVEAAPLESTKSAVKSSKTAGGAAKTKAYVPVPKTLRRGKRNVILEEIPVEEEEQEDEEPVLGTEEDVLRDQLQV</sequence>
<proteinExistence type="predicted"/>
<evidence type="ECO:0000313" key="3">
    <source>
        <dbReference type="EnsemblMetazoa" id="CJA13343a.1"/>
    </source>
</evidence>
<reference evidence="3" key="2">
    <citation type="submission" date="2022-06" db="UniProtKB">
        <authorList>
            <consortium name="EnsemblMetazoa"/>
        </authorList>
    </citation>
    <scope>IDENTIFICATION</scope>
    <source>
        <strain evidence="3">DF5081</strain>
    </source>
</reference>
<organism evidence="3 4">
    <name type="scientific">Caenorhabditis japonica</name>
    <dbReference type="NCBI Taxonomy" id="281687"/>
    <lineage>
        <taxon>Eukaryota</taxon>
        <taxon>Metazoa</taxon>
        <taxon>Ecdysozoa</taxon>
        <taxon>Nematoda</taxon>
        <taxon>Chromadorea</taxon>
        <taxon>Rhabditida</taxon>
        <taxon>Rhabditina</taxon>
        <taxon>Rhabditomorpha</taxon>
        <taxon>Rhabditoidea</taxon>
        <taxon>Rhabditidae</taxon>
        <taxon>Peloderinae</taxon>
        <taxon>Caenorhabditis</taxon>
    </lineage>
</organism>
<feature type="region of interest" description="Disordered" evidence="1">
    <location>
        <begin position="68"/>
        <end position="95"/>
    </location>
</feature>